<dbReference type="GeneID" id="79268906"/>
<proteinExistence type="predicted"/>
<name>A0ABD5WXG8_9EURY</name>
<sequence>MALTTVAVGLFFVFGGLYVIRNPLLRGARDLNLVTADGPVPGERGVAYVIGAVLLLVGLGFTYLGLAY</sequence>
<reference evidence="2 3" key="1">
    <citation type="journal article" date="2019" name="Int. J. Syst. Evol. Microbiol.">
        <title>The Global Catalogue of Microorganisms (GCM) 10K type strain sequencing project: providing services to taxonomists for standard genome sequencing and annotation.</title>
        <authorList>
            <consortium name="The Broad Institute Genomics Platform"/>
            <consortium name="The Broad Institute Genome Sequencing Center for Infectious Disease"/>
            <person name="Wu L."/>
            <person name="Ma J."/>
        </authorList>
    </citation>
    <scope>NUCLEOTIDE SEQUENCE [LARGE SCALE GENOMIC DNA]</scope>
    <source>
        <strain evidence="2 3">DT55</strain>
    </source>
</reference>
<protein>
    <recommendedName>
        <fullName evidence="4">DUF3784 domain-containing protein</fullName>
    </recommendedName>
</protein>
<feature type="transmembrane region" description="Helical" evidence="1">
    <location>
        <begin position="45"/>
        <end position="66"/>
    </location>
</feature>
<comment type="caution">
    <text evidence="2">The sequence shown here is derived from an EMBL/GenBank/DDBJ whole genome shotgun (WGS) entry which is preliminary data.</text>
</comment>
<evidence type="ECO:0000313" key="3">
    <source>
        <dbReference type="Proteomes" id="UP001596388"/>
    </source>
</evidence>
<gene>
    <name evidence="2" type="ORF">ACFQKD_07730</name>
</gene>
<keyword evidence="3" id="KW-1185">Reference proteome</keyword>
<dbReference type="EMBL" id="JBHTAG010000002">
    <property type="protein sequence ID" value="MFC7097193.1"/>
    <property type="molecule type" value="Genomic_DNA"/>
</dbReference>
<evidence type="ECO:0000313" key="2">
    <source>
        <dbReference type="EMBL" id="MFC7097193.1"/>
    </source>
</evidence>
<evidence type="ECO:0008006" key="4">
    <source>
        <dbReference type="Google" id="ProtNLM"/>
    </source>
</evidence>
<dbReference type="RefSeq" id="WP_276238333.1">
    <property type="nucleotide sequence ID" value="NZ_CP119989.1"/>
</dbReference>
<dbReference type="Proteomes" id="UP001596388">
    <property type="component" value="Unassembled WGS sequence"/>
</dbReference>
<accession>A0ABD5WXG8</accession>
<organism evidence="2 3">
    <name type="scientific">Halobaculum marinum</name>
    <dbReference type="NCBI Taxonomy" id="3031996"/>
    <lineage>
        <taxon>Archaea</taxon>
        <taxon>Methanobacteriati</taxon>
        <taxon>Methanobacteriota</taxon>
        <taxon>Stenosarchaea group</taxon>
        <taxon>Halobacteria</taxon>
        <taxon>Halobacteriales</taxon>
        <taxon>Haloferacaceae</taxon>
        <taxon>Halobaculum</taxon>
    </lineage>
</organism>
<dbReference type="AlphaFoldDB" id="A0ABD5WXG8"/>
<keyword evidence="1" id="KW-1133">Transmembrane helix</keyword>
<keyword evidence="1" id="KW-0812">Transmembrane</keyword>
<evidence type="ECO:0000256" key="1">
    <source>
        <dbReference type="SAM" id="Phobius"/>
    </source>
</evidence>
<keyword evidence="1" id="KW-0472">Membrane</keyword>